<dbReference type="PANTHER" id="PTHR43107">
    <property type="entry name" value="LONG-CHAIN FATTY ACID TRANSPORT PROTEIN"/>
    <property type="match status" value="1"/>
</dbReference>
<dbReference type="Gene3D" id="3.30.300.30">
    <property type="match status" value="1"/>
</dbReference>
<dbReference type="GO" id="GO:0005789">
    <property type="term" value="C:endoplasmic reticulum membrane"/>
    <property type="evidence" value="ECO:0000318"/>
    <property type="project" value="GO_Central"/>
</dbReference>
<keyword evidence="3" id="KW-0443">Lipid metabolism</keyword>
<accession>A0A7M7P7K5</accession>
<comment type="catalytic activity">
    <reaction evidence="5">
        <text>a very long-chain fatty acid + ATP + CoA = a very long-chain fatty acyl-CoA + AMP + diphosphate</text>
        <dbReference type="Rhea" id="RHEA:54536"/>
        <dbReference type="ChEBI" id="CHEBI:30616"/>
        <dbReference type="ChEBI" id="CHEBI:33019"/>
        <dbReference type="ChEBI" id="CHEBI:57287"/>
        <dbReference type="ChEBI" id="CHEBI:58950"/>
        <dbReference type="ChEBI" id="CHEBI:138261"/>
        <dbReference type="ChEBI" id="CHEBI:456215"/>
    </reaction>
    <physiologicalReaction direction="left-to-right" evidence="5">
        <dbReference type="Rhea" id="RHEA:54537"/>
    </physiologicalReaction>
</comment>
<reference evidence="12" key="1">
    <citation type="submission" date="2015-02" db="EMBL/GenBank/DDBJ databases">
        <title>Genome sequencing for Strongylocentrotus purpuratus.</title>
        <authorList>
            <person name="Murali S."/>
            <person name="Liu Y."/>
            <person name="Vee V."/>
            <person name="English A."/>
            <person name="Wang M."/>
            <person name="Skinner E."/>
            <person name="Han Y."/>
            <person name="Muzny D.M."/>
            <person name="Worley K.C."/>
            <person name="Gibbs R.A."/>
        </authorList>
    </citation>
    <scope>NUCLEOTIDE SEQUENCE</scope>
</reference>
<dbReference type="InterPro" id="IPR025110">
    <property type="entry name" value="AMP-bd_C"/>
</dbReference>
<dbReference type="Proteomes" id="UP000007110">
    <property type="component" value="Unassembled WGS sequence"/>
</dbReference>
<keyword evidence="3" id="KW-0276">Fatty acid metabolism</keyword>
<keyword evidence="2" id="KW-0436">Ligase</keyword>
<feature type="signal peptide" evidence="8">
    <location>
        <begin position="1"/>
        <end position="19"/>
    </location>
</feature>
<keyword evidence="12" id="KW-1185">Reference proteome</keyword>
<dbReference type="InParanoid" id="A0A7M7P7K5"/>
<evidence type="ECO:0000313" key="11">
    <source>
        <dbReference type="EnsemblMetazoa" id="XP_030846961"/>
    </source>
</evidence>
<evidence type="ECO:0000256" key="3">
    <source>
        <dbReference type="ARBA" id="ARBA00022832"/>
    </source>
</evidence>
<organism evidence="11 12">
    <name type="scientific">Strongylocentrotus purpuratus</name>
    <name type="common">Purple sea urchin</name>
    <dbReference type="NCBI Taxonomy" id="7668"/>
    <lineage>
        <taxon>Eukaryota</taxon>
        <taxon>Metazoa</taxon>
        <taxon>Echinodermata</taxon>
        <taxon>Eleutherozoa</taxon>
        <taxon>Echinozoa</taxon>
        <taxon>Echinoidea</taxon>
        <taxon>Euechinoidea</taxon>
        <taxon>Echinacea</taxon>
        <taxon>Camarodonta</taxon>
        <taxon>Echinidea</taxon>
        <taxon>Strongylocentrotidae</taxon>
        <taxon>Strongylocentrotus</taxon>
    </lineage>
</organism>
<evidence type="ECO:0000313" key="12">
    <source>
        <dbReference type="Proteomes" id="UP000007110"/>
    </source>
</evidence>
<dbReference type="RefSeq" id="XP_030846961.1">
    <property type="nucleotide sequence ID" value="XM_030991101.1"/>
</dbReference>
<dbReference type="Pfam" id="PF00501">
    <property type="entry name" value="AMP-binding"/>
    <property type="match status" value="2"/>
</dbReference>
<reference evidence="11" key="2">
    <citation type="submission" date="2021-01" db="UniProtKB">
        <authorList>
            <consortium name="EnsemblMetazoa"/>
        </authorList>
    </citation>
    <scope>IDENTIFICATION</scope>
</reference>
<dbReference type="EC" id="6.2.1.3" evidence="4"/>
<sequence>MMLFIIAIFLLVAICLVICMWLQYPTPYCDVQFILTQLRRQRTLSMYAKMKIPFTIADKFEEHATKSPAKTMLIFEGKKYTYDDVNRRANRIARIAQRMGFKRGDKVAFFIGNEPAFIWTLLGFSKLGVTCALLNVNLRSKALLHCLQISEAATLITVTGNSTEQALEEVMSDLKEREISVWSLDPEFPVPADRSEDDLNPPRDVRDGLNIRDALAYIYTSGTTEGKGRMTAYQTLTNNKQTNNKSKSIYRASYFQCSITNLKINMFTCILPILHGHTPLNLCFCFLVHHSGLPKASRLSHYKMLAGGFMLETFKMSSDDVMYITLPLYHVSALFIGLSNVINAGATCVLRRKFSASNFWSDCRQNDVTMFMYIGELFRYLIAQPKVFSENDVFAKSRESQIKDSFSGKNDLDAVNKVRLAIGNGLGADIWKEVSDRFRIEQIVELYGATEANFGLMNLDNTVGSVGRWPPILQAVCRIELIQYDYETTQPIRDDNGRCIPVTPGETGLLVCPVNRIFPLDGYVGCKSLTEKKLIRDVRKEGDVFFNTGDLLVRDKNFNLYFKDRIGDTFRWKGENVATTEVSQTLNELPEILESSVYGVEVPGHYGKAGMAAISLNPGSDFSPAVTFKHITSRLPNYACPRFIRIMEQLEHTATFKQKKTRLVQEGFDPRVVSEPIFVWDQTQETYVLLDNELYENIQNGNMRL</sequence>
<evidence type="ECO:0000256" key="2">
    <source>
        <dbReference type="ARBA" id="ARBA00022598"/>
    </source>
</evidence>
<evidence type="ECO:0000256" key="4">
    <source>
        <dbReference type="ARBA" id="ARBA00026121"/>
    </source>
</evidence>
<dbReference type="Gene3D" id="3.40.50.12780">
    <property type="entry name" value="N-terminal domain of ligase-like"/>
    <property type="match status" value="2"/>
</dbReference>
<evidence type="ECO:0000259" key="10">
    <source>
        <dbReference type="Pfam" id="PF13193"/>
    </source>
</evidence>
<dbReference type="PANTHER" id="PTHR43107:SF22">
    <property type="entry name" value="VERY LONG-CHAIN ACYL-COA SYNTHETASE"/>
    <property type="match status" value="1"/>
</dbReference>
<dbReference type="FunCoup" id="A0A7M7P7K5">
    <property type="interactions" value="79"/>
</dbReference>
<evidence type="ECO:0000256" key="6">
    <source>
        <dbReference type="ARBA" id="ARBA00041297"/>
    </source>
</evidence>
<comment type="catalytic activity">
    <reaction evidence="7">
        <text>tetracosanoate + ATP + CoA = tetracosanoyl-CoA + AMP + diphosphate</text>
        <dbReference type="Rhea" id="RHEA:33639"/>
        <dbReference type="ChEBI" id="CHEBI:30616"/>
        <dbReference type="ChEBI" id="CHEBI:31014"/>
        <dbReference type="ChEBI" id="CHEBI:33019"/>
        <dbReference type="ChEBI" id="CHEBI:57287"/>
        <dbReference type="ChEBI" id="CHEBI:65052"/>
        <dbReference type="ChEBI" id="CHEBI:456215"/>
    </reaction>
    <physiologicalReaction direction="left-to-right" evidence="7">
        <dbReference type="Rhea" id="RHEA:33640"/>
    </physiologicalReaction>
</comment>
<dbReference type="InterPro" id="IPR000873">
    <property type="entry name" value="AMP-dep_synth/lig_dom"/>
</dbReference>
<name>A0A7M7P7K5_STRPU</name>
<dbReference type="EnsemblMetazoa" id="XM_030991101">
    <property type="protein sequence ID" value="XP_030846961"/>
    <property type="gene ID" value="LOC584826"/>
</dbReference>
<dbReference type="GO" id="GO:0005886">
    <property type="term" value="C:plasma membrane"/>
    <property type="evidence" value="ECO:0000318"/>
    <property type="project" value="GO_Central"/>
</dbReference>
<dbReference type="GeneID" id="584826"/>
<evidence type="ECO:0000256" key="8">
    <source>
        <dbReference type="SAM" id="SignalP"/>
    </source>
</evidence>
<feature type="domain" description="AMP-dependent synthetase/ligase" evidence="9">
    <location>
        <begin position="60"/>
        <end position="243"/>
    </location>
</feature>
<dbReference type="FunFam" id="3.30.300.30:FF:000002">
    <property type="entry name" value="Long-chain fatty acid transport protein 1"/>
    <property type="match status" value="1"/>
</dbReference>
<dbReference type="OMA" id="THCIRTS"/>
<dbReference type="GO" id="GO:0005324">
    <property type="term" value="F:long-chain fatty acid transmembrane transporter activity"/>
    <property type="evidence" value="ECO:0000318"/>
    <property type="project" value="GO_Central"/>
</dbReference>
<dbReference type="GO" id="GO:0044539">
    <property type="term" value="P:long-chain fatty acid import into cell"/>
    <property type="evidence" value="ECO:0000318"/>
    <property type="project" value="GO_Central"/>
</dbReference>
<dbReference type="Pfam" id="PF13193">
    <property type="entry name" value="AMP-binding_C"/>
    <property type="match status" value="1"/>
</dbReference>
<feature type="domain" description="AMP-binding enzyme C-terminal" evidence="10">
    <location>
        <begin position="581"/>
        <end position="657"/>
    </location>
</feature>
<dbReference type="GO" id="GO:0004467">
    <property type="term" value="F:long-chain fatty acid-CoA ligase activity"/>
    <property type="evidence" value="ECO:0000318"/>
    <property type="project" value="GO_Central"/>
</dbReference>
<protein>
    <recommendedName>
        <fullName evidence="4">long-chain-fatty-acid--CoA ligase</fullName>
        <ecNumber evidence="4">6.2.1.3</ecNumber>
    </recommendedName>
    <alternativeName>
        <fullName evidence="6">Long-chain-fatty-acid--CoA ligase</fullName>
    </alternativeName>
</protein>
<dbReference type="OrthoDB" id="288590at2759"/>
<dbReference type="AlphaFoldDB" id="A0A7M7P7K5"/>
<dbReference type="InterPro" id="IPR045851">
    <property type="entry name" value="AMP-bd_C_sf"/>
</dbReference>
<feature type="domain" description="AMP-dependent synthetase/ligase" evidence="9">
    <location>
        <begin position="292"/>
        <end position="471"/>
    </location>
</feature>
<dbReference type="KEGG" id="spu:584826"/>
<dbReference type="SUPFAM" id="SSF56801">
    <property type="entry name" value="Acetyl-CoA synthetase-like"/>
    <property type="match status" value="2"/>
</dbReference>
<comment type="similarity">
    <text evidence="1">Belongs to the ATP-dependent AMP-binding enzyme family.</text>
</comment>
<feature type="chain" id="PRO_5029597604" description="long-chain-fatty-acid--CoA ligase" evidence="8">
    <location>
        <begin position="20"/>
        <end position="705"/>
    </location>
</feature>
<dbReference type="GO" id="GO:0001676">
    <property type="term" value="P:long-chain fatty acid metabolic process"/>
    <property type="evidence" value="ECO:0000318"/>
    <property type="project" value="GO_Central"/>
</dbReference>
<evidence type="ECO:0000256" key="1">
    <source>
        <dbReference type="ARBA" id="ARBA00006432"/>
    </source>
</evidence>
<proteinExistence type="inferred from homology"/>
<dbReference type="InterPro" id="IPR042099">
    <property type="entry name" value="ANL_N_sf"/>
</dbReference>
<evidence type="ECO:0000256" key="7">
    <source>
        <dbReference type="ARBA" id="ARBA00048666"/>
    </source>
</evidence>
<evidence type="ECO:0000259" key="9">
    <source>
        <dbReference type="Pfam" id="PF00501"/>
    </source>
</evidence>
<evidence type="ECO:0000256" key="5">
    <source>
        <dbReference type="ARBA" id="ARBA00036527"/>
    </source>
</evidence>
<keyword evidence="8" id="KW-0732">Signal</keyword>